<name>A0A7W9HLS9_9PSEU</name>
<evidence type="ECO:0000313" key="3">
    <source>
        <dbReference type="EMBL" id="MBB5804652.1"/>
    </source>
</evidence>
<keyword evidence="1" id="KW-0378">Hydrolase</keyword>
<dbReference type="InterPro" id="IPR003305">
    <property type="entry name" value="CenC_carb-bd"/>
</dbReference>
<feature type="domain" description="CBM-cenC" evidence="2">
    <location>
        <begin position="357"/>
        <end position="421"/>
    </location>
</feature>
<dbReference type="RefSeq" id="WP_184922639.1">
    <property type="nucleotide sequence ID" value="NZ_JACHMO010000001.1"/>
</dbReference>
<dbReference type="InterPro" id="IPR013320">
    <property type="entry name" value="ConA-like_dom_sf"/>
</dbReference>
<dbReference type="Proteomes" id="UP000552097">
    <property type="component" value="Unassembled WGS sequence"/>
</dbReference>
<organism evidence="3 4">
    <name type="scientific">Saccharothrix ecbatanensis</name>
    <dbReference type="NCBI Taxonomy" id="1105145"/>
    <lineage>
        <taxon>Bacteria</taxon>
        <taxon>Bacillati</taxon>
        <taxon>Actinomycetota</taxon>
        <taxon>Actinomycetes</taxon>
        <taxon>Pseudonocardiales</taxon>
        <taxon>Pseudonocardiaceae</taxon>
        <taxon>Saccharothrix</taxon>
    </lineage>
</organism>
<accession>A0A7W9HLS9</accession>
<evidence type="ECO:0000259" key="2">
    <source>
        <dbReference type="Pfam" id="PF02018"/>
    </source>
</evidence>
<keyword evidence="4" id="KW-1185">Reference proteome</keyword>
<dbReference type="Pfam" id="PF02018">
    <property type="entry name" value="CBM_4_9"/>
    <property type="match status" value="1"/>
</dbReference>
<dbReference type="SUPFAM" id="SSF49785">
    <property type="entry name" value="Galactose-binding domain-like"/>
    <property type="match status" value="1"/>
</dbReference>
<reference evidence="3 4" key="1">
    <citation type="submission" date="2020-08" db="EMBL/GenBank/DDBJ databases">
        <title>Sequencing the genomes of 1000 actinobacteria strains.</title>
        <authorList>
            <person name="Klenk H.-P."/>
        </authorList>
    </citation>
    <scope>NUCLEOTIDE SEQUENCE [LARGE SCALE GENOMIC DNA]</scope>
    <source>
        <strain evidence="3 4">DSM 45486</strain>
    </source>
</reference>
<protein>
    <recommendedName>
        <fullName evidence="2">CBM-cenC domain-containing protein</fullName>
    </recommendedName>
</protein>
<evidence type="ECO:0000313" key="4">
    <source>
        <dbReference type="Proteomes" id="UP000552097"/>
    </source>
</evidence>
<sequence>MSDDLRVEIDKQNSAVWAFPAYGSVDNVRNIRISRGRDSERAEFTPGSAAIDIDIDRDDISYVLNYDDSDYVNGFSRACLDYLHEDEKSLTIFPEVDMTFVGPTGIGRVEFDQSYDTHIMDWRLGPDLEYCAKVTPHKQYVASMAVQEITAHDSNYPMIGKIYWLTKSGGFISSDEFHNDFVINPTTEQRVHGIVQAPANAAYASIGSDIFVPLSGFVKTIRFSKFMLHAYDEAYELANGTALKPFAVDDLYSRAPDAATPVRVALPGNQFKIKDYPQNTIGSDTVLRDQASLIRAPGIYNMDTFTTATIPNHMFDVRINPSVITTESINGAQCIRVQTEVAGSGTHALYFGASGTHFNIPVEPGFTYNFSVYIRNRIATASTVNMLVRDEFSVTTTIWTTVIAASAGWTKYSGTWTAPTNVYGAMVIMTFGAAGYDLSMDAFAVHQTSGTEDVREYNQFERLGTLEDIDHLALKNITSVGSGATVVHKTDNTAGAPSGMRFASVTKATTFTSSSWILSRSTSLYPLWVESGRVFRFSIMAKRANASATNIQLAYKYNHELITAGYTAFTPVVISEDWAEYTWDLDVPDDATAIALSLRVQGSSSDICVVYIDDITFGRVPVGLNAVSTVDESTLTRTTVYDVEVPEDNSSIYLSYGNDQTNDVRRVFRWQHSGRTRTRYLADITYAGYDLPIGTEVQGVWIGSNGRDTSVDSDSVLNIFSARGYKGLIAWDTAITLDMPNAPGETISIDMLAPDVPWRAWTFALVFTFPDHGSYQIGYTFSDEYIGPDGYELEPGEYENVRFTGRVDKRNDDYRSMAIDDMRFYSINLDCYDNLGVLARATLETPMRAAVLKDDPLVYLPLNDDVISDYAGRIATEPEIYTRGTPDGWGAEYDSGVTLAGLSDNEGGSYKFTPSGSIYSGQIIRLKDSAINPSPGRGFSIGAWFKHSEVISSGSAEIIFGQLDSKLNSLRGAFARLTSGGFEAGIWSYGIYTNPSDLDTDDQPHYIVITTDGENTRIYLDGSLVESFSLFDWSFDETHIGGLYKAGQFNMNINGGVQYPFNGHIGHFEMFDYQLSDSQILEHWRSGSGLRSRESEKLRIEHILDLAHQPGIPPIVRTRDGNTPESLHRLQTPSWSGGVTPIELLGDVATTISGQIFAGNDGQMIYENKEQRFNNGGDSNQSWSIGVGQDIQPETDEGLKGGPDATKIINEAIIQSVHVDELDDGMPTRRAVNADSLNQYGRYTYSATFISADPDVSRYTAQWLVATNGKPYPRFDQLIFNYTANDATAEFCKAVRISDHLHGSLALENGLVAGELSGFVEYIEESISINGAKLEWTTAIEVSPAQNQTVWKLEDPTHGALDSGNRLAY</sequence>
<gene>
    <name evidence="3" type="ORF">F4560_004420</name>
</gene>
<dbReference type="EMBL" id="JACHMO010000001">
    <property type="protein sequence ID" value="MBB5804652.1"/>
    <property type="molecule type" value="Genomic_DNA"/>
</dbReference>
<dbReference type="GO" id="GO:0016798">
    <property type="term" value="F:hydrolase activity, acting on glycosyl bonds"/>
    <property type="evidence" value="ECO:0007669"/>
    <property type="project" value="InterPro"/>
</dbReference>
<comment type="caution">
    <text evidence="3">The sequence shown here is derived from an EMBL/GenBank/DDBJ whole genome shotgun (WGS) entry which is preliminary data.</text>
</comment>
<proteinExistence type="predicted"/>
<dbReference type="InterPro" id="IPR008979">
    <property type="entry name" value="Galactose-bd-like_sf"/>
</dbReference>
<dbReference type="Gene3D" id="2.60.120.260">
    <property type="entry name" value="Galactose-binding domain-like"/>
    <property type="match status" value="2"/>
</dbReference>
<dbReference type="Pfam" id="PF13385">
    <property type="entry name" value="Laminin_G_3"/>
    <property type="match status" value="1"/>
</dbReference>
<dbReference type="Gene3D" id="2.60.120.200">
    <property type="match status" value="1"/>
</dbReference>
<evidence type="ECO:0000256" key="1">
    <source>
        <dbReference type="ARBA" id="ARBA00022801"/>
    </source>
</evidence>
<dbReference type="SUPFAM" id="SSF49899">
    <property type="entry name" value="Concanavalin A-like lectins/glucanases"/>
    <property type="match status" value="1"/>
</dbReference>